<comment type="caution">
    <text evidence="1">The sequence shown here is derived from an EMBL/GenBank/DDBJ whole genome shotgun (WGS) entry which is preliminary data.</text>
</comment>
<proteinExistence type="predicted"/>
<evidence type="ECO:0000313" key="1">
    <source>
        <dbReference type="EMBL" id="GAH45882.1"/>
    </source>
</evidence>
<accession>X1FLN9</accession>
<reference evidence="1" key="1">
    <citation type="journal article" date="2014" name="Front. Microbiol.">
        <title>High frequency of phylogenetically diverse reductive dehalogenase-homologous genes in deep subseafloor sedimentary metagenomes.</title>
        <authorList>
            <person name="Kawai M."/>
            <person name="Futagami T."/>
            <person name="Toyoda A."/>
            <person name="Takaki Y."/>
            <person name="Nishi S."/>
            <person name="Hori S."/>
            <person name="Arai W."/>
            <person name="Tsubouchi T."/>
            <person name="Morono Y."/>
            <person name="Uchiyama I."/>
            <person name="Ito T."/>
            <person name="Fujiyama A."/>
            <person name="Inagaki F."/>
            <person name="Takami H."/>
        </authorList>
    </citation>
    <scope>NUCLEOTIDE SEQUENCE</scope>
    <source>
        <strain evidence="1">Expedition CK06-06</strain>
    </source>
</reference>
<dbReference type="AlphaFoldDB" id="X1FLN9"/>
<evidence type="ECO:0008006" key="2">
    <source>
        <dbReference type="Google" id="ProtNLM"/>
    </source>
</evidence>
<gene>
    <name evidence="1" type="ORF">S03H2_14811</name>
</gene>
<organism evidence="1">
    <name type="scientific">marine sediment metagenome</name>
    <dbReference type="NCBI Taxonomy" id="412755"/>
    <lineage>
        <taxon>unclassified sequences</taxon>
        <taxon>metagenomes</taxon>
        <taxon>ecological metagenomes</taxon>
    </lineage>
</organism>
<name>X1FLN9_9ZZZZ</name>
<protein>
    <recommendedName>
        <fullName evidence="2">Response regulatory domain-containing protein</fullName>
    </recommendedName>
</protein>
<dbReference type="EMBL" id="BARU01007522">
    <property type="protein sequence ID" value="GAH45882.1"/>
    <property type="molecule type" value="Genomic_DNA"/>
</dbReference>
<sequence>MKILVVDDELVSRKKMQRIMDGLGECEAVEIVPLASPVSPITPVTSPLATSSFFR</sequence>